<organism evidence="8 9">
    <name type="scientific">Brenthis ino</name>
    <name type="common">lesser marbled fritillary</name>
    <dbReference type="NCBI Taxonomy" id="405034"/>
    <lineage>
        <taxon>Eukaryota</taxon>
        <taxon>Metazoa</taxon>
        <taxon>Ecdysozoa</taxon>
        <taxon>Arthropoda</taxon>
        <taxon>Hexapoda</taxon>
        <taxon>Insecta</taxon>
        <taxon>Pterygota</taxon>
        <taxon>Neoptera</taxon>
        <taxon>Endopterygota</taxon>
        <taxon>Lepidoptera</taxon>
        <taxon>Glossata</taxon>
        <taxon>Ditrysia</taxon>
        <taxon>Papilionoidea</taxon>
        <taxon>Nymphalidae</taxon>
        <taxon>Heliconiinae</taxon>
        <taxon>Argynnini</taxon>
        <taxon>Brenthis</taxon>
    </lineage>
</organism>
<gene>
    <name evidence="8" type="ORF">BINO364_LOCUS10113</name>
</gene>
<dbReference type="Proteomes" id="UP000838878">
    <property type="component" value="Chromosome 4"/>
</dbReference>
<keyword evidence="3" id="KW-0479">Metal-binding</keyword>
<dbReference type="PROSITE" id="PS00444">
    <property type="entry name" value="POLYPRENYL_SYNTHASE_2"/>
    <property type="match status" value="1"/>
</dbReference>
<dbReference type="InterPro" id="IPR039702">
    <property type="entry name" value="FPS1-like"/>
</dbReference>
<keyword evidence="4" id="KW-0460">Magnesium</keyword>
<protein>
    <recommendedName>
        <fullName evidence="6">Farnesyl pyrophosphate synthase</fullName>
    </recommendedName>
</protein>
<dbReference type="PROSITE" id="PS00723">
    <property type="entry name" value="POLYPRENYL_SYNTHASE_1"/>
    <property type="match status" value="1"/>
</dbReference>
<proteinExistence type="inferred from homology"/>
<evidence type="ECO:0000256" key="7">
    <source>
        <dbReference type="RuleBase" id="RU004466"/>
    </source>
</evidence>
<keyword evidence="9" id="KW-1185">Reference proteome</keyword>
<evidence type="ECO:0000256" key="4">
    <source>
        <dbReference type="ARBA" id="ARBA00022842"/>
    </source>
</evidence>
<name>A0A8J9UQ71_9NEOP</name>
<evidence type="ECO:0000256" key="2">
    <source>
        <dbReference type="ARBA" id="ARBA00022679"/>
    </source>
</evidence>
<evidence type="ECO:0000256" key="5">
    <source>
        <dbReference type="ARBA" id="ARBA00033740"/>
    </source>
</evidence>
<dbReference type="GO" id="GO:0045337">
    <property type="term" value="P:farnesyl diphosphate biosynthetic process"/>
    <property type="evidence" value="ECO:0007669"/>
    <property type="project" value="TreeGrafter"/>
</dbReference>
<sequence>MNSLMKLFRTVNRSTPLGLKTLSVPQQQFIKMSANASISQIQREKDTFQDLLPSIMDTIVTSTKFTEVPEVASWTKKVLEYNLQGGKKTRGLITTYTYESVEDPQNITEESLKISRVVGWCVEMLHAYFLVMDDIMDGSTKRRGVPCWYKLPNIGLGAINDAILIQACIYEVMNTYCKHMPQYTHLMNLLNEALLYTSAGQHLDFTMAHRNKNDYSMFTLERYSSIVKYKTSYYTLKLPVCLGLALANKLERETHNQAEKICFEIGHLFQMQDDFIDCFGVEKVTGKIGTDIQEGKCSWLAVQALQRCNDKQRKVFAACYGSSEPAHIERIKRLYEELNLPKIYREEEKARHDAVVRHVQQFPSDTISPDLFLKLLNMIYDRQK</sequence>
<dbReference type="GO" id="GO:0042811">
    <property type="term" value="P:pheromone biosynthetic process"/>
    <property type="evidence" value="ECO:0007669"/>
    <property type="project" value="UniProtKB-ARBA"/>
</dbReference>
<evidence type="ECO:0000313" key="9">
    <source>
        <dbReference type="Proteomes" id="UP000838878"/>
    </source>
</evidence>
<feature type="non-terminal residue" evidence="8">
    <location>
        <position position="384"/>
    </location>
</feature>
<dbReference type="GO" id="GO:0004161">
    <property type="term" value="F:dimethylallyltranstransferase activity"/>
    <property type="evidence" value="ECO:0007669"/>
    <property type="project" value="TreeGrafter"/>
</dbReference>
<accession>A0A8J9UQ71</accession>
<reference evidence="8" key="1">
    <citation type="submission" date="2021-12" db="EMBL/GenBank/DDBJ databases">
        <authorList>
            <person name="Martin H S."/>
        </authorList>
    </citation>
    <scope>NUCLEOTIDE SEQUENCE</scope>
</reference>
<dbReference type="GO" id="GO:0004337">
    <property type="term" value="F:(2E,6E)-farnesyl diphosphate synthase activity"/>
    <property type="evidence" value="ECO:0007669"/>
    <property type="project" value="TreeGrafter"/>
</dbReference>
<dbReference type="InterPro" id="IPR033749">
    <property type="entry name" value="Polyprenyl_synt_CS"/>
</dbReference>
<dbReference type="InterPro" id="IPR008949">
    <property type="entry name" value="Isoprenoid_synthase_dom_sf"/>
</dbReference>
<dbReference type="CDD" id="cd00685">
    <property type="entry name" value="Trans_IPPS_HT"/>
    <property type="match status" value="1"/>
</dbReference>
<comment type="similarity">
    <text evidence="7">Belongs to the FPP/GGPP synthase family.</text>
</comment>
<dbReference type="GO" id="GO:0046872">
    <property type="term" value="F:metal ion binding"/>
    <property type="evidence" value="ECO:0007669"/>
    <property type="project" value="UniProtKB-KW"/>
</dbReference>
<dbReference type="AlphaFoldDB" id="A0A8J9UQ71"/>
<evidence type="ECO:0000313" key="8">
    <source>
        <dbReference type="EMBL" id="CAH0724401.1"/>
    </source>
</evidence>
<dbReference type="EMBL" id="OV170224">
    <property type="protein sequence ID" value="CAH0724401.1"/>
    <property type="molecule type" value="Genomic_DNA"/>
</dbReference>
<comment type="cofactor">
    <cofactor evidence="1">
        <name>Mg(2+)</name>
        <dbReference type="ChEBI" id="CHEBI:18420"/>
    </cofactor>
</comment>
<evidence type="ECO:0000256" key="6">
    <source>
        <dbReference type="ARBA" id="ARBA00034546"/>
    </source>
</evidence>
<dbReference type="SFLD" id="SFLDG01017">
    <property type="entry name" value="Polyprenyl_Transferase_Like"/>
    <property type="match status" value="1"/>
</dbReference>
<comment type="pathway">
    <text evidence="5">Pheromone biosynthesis.</text>
</comment>
<dbReference type="SUPFAM" id="SSF48576">
    <property type="entry name" value="Terpenoid synthases"/>
    <property type="match status" value="1"/>
</dbReference>
<dbReference type="PANTHER" id="PTHR11525">
    <property type="entry name" value="FARNESYL-PYROPHOSPHATE SYNTHETASE"/>
    <property type="match status" value="1"/>
</dbReference>
<evidence type="ECO:0000256" key="1">
    <source>
        <dbReference type="ARBA" id="ARBA00001946"/>
    </source>
</evidence>
<dbReference type="Gene3D" id="1.10.600.10">
    <property type="entry name" value="Farnesyl Diphosphate Synthase"/>
    <property type="match status" value="1"/>
</dbReference>
<dbReference type="OrthoDB" id="10257492at2759"/>
<dbReference type="GO" id="GO:0005737">
    <property type="term" value="C:cytoplasm"/>
    <property type="evidence" value="ECO:0007669"/>
    <property type="project" value="TreeGrafter"/>
</dbReference>
<dbReference type="Pfam" id="PF00348">
    <property type="entry name" value="polyprenyl_synt"/>
    <property type="match status" value="1"/>
</dbReference>
<dbReference type="SFLD" id="SFLDS00005">
    <property type="entry name" value="Isoprenoid_Synthase_Type_I"/>
    <property type="match status" value="1"/>
</dbReference>
<dbReference type="InterPro" id="IPR000092">
    <property type="entry name" value="Polyprenyl_synt"/>
</dbReference>
<keyword evidence="2 7" id="KW-0808">Transferase</keyword>
<dbReference type="PANTHER" id="PTHR11525:SF0">
    <property type="entry name" value="FARNESYL PYROPHOSPHATE SYNTHASE"/>
    <property type="match status" value="1"/>
</dbReference>
<evidence type="ECO:0000256" key="3">
    <source>
        <dbReference type="ARBA" id="ARBA00022723"/>
    </source>
</evidence>